<comment type="caution">
    <text evidence="6">The sequence shown here is derived from an EMBL/GenBank/DDBJ whole genome shotgun (WGS) entry which is preliminary data.</text>
</comment>
<dbReference type="InterPro" id="IPR036770">
    <property type="entry name" value="Ankyrin_rpt-contain_sf"/>
</dbReference>
<feature type="repeat" description="ANK" evidence="4">
    <location>
        <begin position="77"/>
        <end position="109"/>
    </location>
</feature>
<dbReference type="KEGG" id="mgl:MGL_1531"/>
<feature type="region of interest" description="Disordered" evidence="5">
    <location>
        <begin position="165"/>
        <end position="186"/>
    </location>
</feature>
<dbReference type="PROSITE" id="PS50297">
    <property type="entry name" value="ANK_REP_REGION"/>
    <property type="match status" value="3"/>
</dbReference>
<sequence length="251" mass="27284">MITRTTISNRELVLKQRRDTHVAQRITLCVCVCVCVCDMVYQQPALHRACLDVMPSWISLKCYFLPGSIDVNARDHSGWTSLMIASSAGASSIVRWLLRHGADVHASNTKRITALHYASSKNHVDIVRELLEAGADVNALDGANQRPIHRAASAGHDHVIRVLLSPPPRSDGSPHPKTRVNPADRLGNTPLHLAIDSAHAQTAALLIDVGGADRLRVNTDGIVPEQMEGVGGLEQKRVRDFLAQSFGPIGI</sequence>
<evidence type="ECO:0000256" key="3">
    <source>
        <dbReference type="ARBA" id="ARBA00023043"/>
    </source>
</evidence>
<evidence type="ECO:0000313" key="7">
    <source>
        <dbReference type="Proteomes" id="UP000008837"/>
    </source>
</evidence>
<dbReference type="OrthoDB" id="539213at2759"/>
<evidence type="ECO:0000256" key="4">
    <source>
        <dbReference type="PROSITE-ProRule" id="PRU00023"/>
    </source>
</evidence>
<dbReference type="STRING" id="425265.A8PXV1"/>
<dbReference type="Pfam" id="PF12796">
    <property type="entry name" value="Ank_2"/>
    <property type="match status" value="2"/>
</dbReference>
<protein>
    <recommendedName>
        <fullName evidence="1">protein S-acyltransferase</fullName>
        <ecNumber evidence="1">2.3.1.225</ecNumber>
    </recommendedName>
</protein>
<feature type="repeat" description="ANK" evidence="4">
    <location>
        <begin position="110"/>
        <end position="142"/>
    </location>
</feature>
<dbReference type="EMBL" id="AAYY01000004">
    <property type="protein sequence ID" value="EDP44134.1"/>
    <property type="molecule type" value="Genomic_DNA"/>
</dbReference>
<feature type="repeat" description="ANK" evidence="4">
    <location>
        <begin position="186"/>
        <end position="210"/>
    </location>
</feature>
<keyword evidence="3 4" id="KW-0040">ANK repeat</keyword>
<dbReference type="OMA" id="VEKINCP"/>
<dbReference type="SMART" id="SM00248">
    <property type="entry name" value="ANK"/>
    <property type="match status" value="4"/>
</dbReference>
<dbReference type="GO" id="GO:0019706">
    <property type="term" value="F:protein-cysteine S-palmitoyltransferase activity"/>
    <property type="evidence" value="ECO:0007669"/>
    <property type="project" value="UniProtKB-EC"/>
</dbReference>
<gene>
    <name evidence="6" type="ORF">MGL_1531</name>
</gene>
<keyword evidence="2" id="KW-0677">Repeat</keyword>
<evidence type="ECO:0000256" key="1">
    <source>
        <dbReference type="ARBA" id="ARBA00012210"/>
    </source>
</evidence>
<dbReference type="SUPFAM" id="SSF48403">
    <property type="entry name" value="Ankyrin repeat"/>
    <property type="match status" value="1"/>
</dbReference>
<evidence type="ECO:0000256" key="2">
    <source>
        <dbReference type="ARBA" id="ARBA00022737"/>
    </source>
</evidence>
<proteinExistence type="predicted"/>
<evidence type="ECO:0000256" key="5">
    <source>
        <dbReference type="SAM" id="MobiDB-lite"/>
    </source>
</evidence>
<dbReference type="EC" id="2.3.1.225" evidence="1"/>
<reference evidence="6 7" key="1">
    <citation type="journal article" date="2007" name="Proc. Natl. Acad. Sci. U.S.A.">
        <title>Dandruff-associated Malassezia genomes reveal convergent and divergent virulence traits shared with plant and human fungal pathogens.</title>
        <authorList>
            <person name="Xu J."/>
            <person name="Saunders C.W."/>
            <person name="Hu P."/>
            <person name="Grant R.A."/>
            <person name="Boekhout T."/>
            <person name="Kuramae E.E."/>
            <person name="Kronstad J.W."/>
            <person name="Deangelis Y.M."/>
            <person name="Reeder N.L."/>
            <person name="Johnstone K.R."/>
            <person name="Leland M."/>
            <person name="Fieno A.M."/>
            <person name="Begley W.M."/>
            <person name="Sun Y."/>
            <person name="Lacey M.P."/>
            <person name="Chaudhary T."/>
            <person name="Keough T."/>
            <person name="Chu L."/>
            <person name="Sears R."/>
            <person name="Yuan B."/>
            <person name="Dawson T.L.Jr."/>
        </authorList>
    </citation>
    <scope>NUCLEOTIDE SEQUENCE [LARGE SCALE GENOMIC DNA]</scope>
    <source>
        <strain evidence="7">ATCC MYA-4612 / CBS 7966</strain>
    </source>
</reference>
<dbReference type="Gene3D" id="1.25.40.20">
    <property type="entry name" value="Ankyrin repeat-containing domain"/>
    <property type="match status" value="2"/>
</dbReference>
<organism evidence="6 7">
    <name type="scientific">Malassezia globosa (strain ATCC MYA-4612 / CBS 7966)</name>
    <name type="common">Dandruff-associated fungus</name>
    <dbReference type="NCBI Taxonomy" id="425265"/>
    <lineage>
        <taxon>Eukaryota</taxon>
        <taxon>Fungi</taxon>
        <taxon>Dikarya</taxon>
        <taxon>Basidiomycota</taxon>
        <taxon>Ustilaginomycotina</taxon>
        <taxon>Malasseziomycetes</taxon>
        <taxon>Malasseziales</taxon>
        <taxon>Malasseziaceae</taxon>
        <taxon>Malassezia</taxon>
    </lineage>
</organism>
<dbReference type="Proteomes" id="UP000008837">
    <property type="component" value="Unassembled WGS sequence"/>
</dbReference>
<dbReference type="AlphaFoldDB" id="A8PXV1"/>
<evidence type="ECO:0000313" key="6">
    <source>
        <dbReference type="EMBL" id="EDP44134.1"/>
    </source>
</evidence>
<dbReference type="PANTHER" id="PTHR24161:SF85">
    <property type="entry name" value="PALMITOYLTRANSFERASE HIP14"/>
    <property type="match status" value="1"/>
</dbReference>
<dbReference type="PANTHER" id="PTHR24161">
    <property type="entry name" value="ANK_REP_REGION DOMAIN-CONTAINING PROTEIN-RELATED"/>
    <property type="match status" value="1"/>
</dbReference>
<dbReference type="PROSITE" id="PS50088">
    <property type="entry name" value="ANK_REPEAT"/>
    <property type="match status" value="3"/>
</dbReference>
<dbReference type="GeneID" id="5855655"/>
<keyword evidence="7" id="KW-1185">Reference proteome</keyword>
<accession>A8PXV1</accession>
<name>A8PXV1_MALGO</name>
<dbReference type="RefSeq" id="XP_001731348.1">
    <property type="nucleotide sequence ID" value="XM_001731296.1"/>
</dbReference>
<dbReference type="InParanoid" id="A8PXV1"/>
<dbReference type="InterPro" id="IPR002110">
    <property type="entry name" value="Ankyrin_rpt"/>
</dbReference>
<dbReference type="VEuPathDB" id="FungiDB:MGL_1531"/>